<accession>A0A8H7QGL3</accession>
<dbReference type="Proteomes" id="UP000603453">
    <property type="component" value="Unassembled WGS sequence"/>
</dbReference>
<protein>
    <submittedName>
        <fullName evidence="1">Uncharacterized protein</fullName>
    </submittedName>
</protein>
<gene>
    <name evidence="1" type="ORF">INT47_012306</name>
</gene>
<proteinExistence type="predicted"/>
<keyword evidence="2" id="KW-1185">Reference proteome</keyword>
<organism evidence="1 2">
    <name type="scientific">Mucor saturninus</name>
    <dbReference type="NCBI Taxonomy" id="64648"/>
    <lineage>
        <taxon>Eukaryota</taxon>
        <taxon>Fungi</taxon>
        <taxon>Fungi incertae sedis</taxon>
        <taxon>Mucoromycota</taxon>
        <taxon>Mucoromycotina</taxon>
        <taxon>Mucoromycetes</taxon>
        <taxon>Mucorales</taxon>
        <taxon>Mucorineae</taxon>
        <taxon>Mucoraceae</taxon>
        <taxon>Mucor</taxon>
    </lineage>
</organism>
<reference evidence="1" key="1">
    <citation type="submission" date="2020-12" db="EMBL/GenBank/DDBJ databases">
        <title>Metabolic potential, ecology and presence of endohyphal bacteria is reflected in genomic diversity of Mucoromycotina.</title>
        <authorList>
            <person name="Muszewska A."/>
            <person name="Okrasinska A."/>
            <person name="Steczkiewicz K."/>
            <person name="Drgas O."/>
            <person name="Orlowska M."/>
            <person name="Perlinska-Lenart U."/>
            <person name="Aleksandrzak-Piekarczyk T."/>
            <person name="Szatraj K."/>
            <person name="Zielenkiewicz U."/>
            <person name="Pilsyk S."/>
            <person name="Malc E."/>
            <person name="Mieczkowski P."/>
            <person name="Kruszewska J.S."/>
            <person name="Biernat P."/>
            <person name="Pawlowska J."/>
        </authorList>
    </citation>
    <scope>NUCLEOTIDE SEQUENCE</scope>
    <source>
        <strain evidence="1">WA0000017839</strain>
    </source>
</reference>
<evidence type="ECO:0000313" key="2">
    <source>
        <dbReference type="Proteomes" id="UP000603453"/>
    </source>
</evidence>
<name>A0A8H7QGL3_9FUNG</name>
<sequence length="249" mass="28838">MLSIALFFIARYLLDRYAKMDLFDVPEGNGECIPKHAYAFKCGVVSSRLCQFISKTVKELDLYFKNVADTHSSAKTLSKRELDEMESKVQHTLDKVFSIARLYADDCDQHAKDNKILLNQAVADCLQQNMEFHVIKHTWLKMVHLNGVIDKGLLSIANMNMFDEYLDDHYNKSVNEMNYIYQNYFKIVCDELEQLDECIAALGMDISCNRPTKPSKLIIHDLSFSVLERLKLLQNRCNSSSMLIRKFRV</sequence>
<evidence type="ECO:0000313" key="1">
    <source>
        <dbReference type="EMBL" id="KAG2192057.1"/>
    </source>
</evidence>
<comment type="caution">
    <text evidence="1">The sequence shown here is derived from an EMBL/GenBank/DDBJ whole genome shotgun (WGS) entry which is preliminary data.</text>
</comment>
<dbReference type="AlphaFoldDB" id="A0A8H7QGL3"/>
<dbReference type="EMBL" id="JAEPRD010000320">
    <property type="protein sequence ID" value="KAG2192057.1"/>
    <property type="molecule type" value="Genomic_DNA"/>
</dbReference>